<name>A0A1I2R9A5_9BACL</name>
<keyword evidence="2" id="KW-1185">Reference proteome</keyword>
<evidence type="ECO:0000313" key="2">
    <source>
        <dbReference type="Proteomes" id="UP000198661"/>
    </source>
</evidence>
<evidence type="ECO:0008006" key="3">
    <source>
        <dbReference type="Google" id="ProtNLM"/>
    </source>
</evidence>
<dbReference type="RefSeq" id="WP_092040196.1">
    <property type="nucleotide sequence ID" value="NZ_FOOK01000029.1"/>
</dbReference>
<dbReference type="OrthoDB" id="1456570at2"/>
<protein>
    <recommendedName>
        <fullName evidence="3">Cysteine-rich CPCC</fullName>
    </recommendedName>
</protein>
<dbReference type="EMBL" id="FOOK01000029">
    <property type="protein sequence ID" value="SFG37050.1"/>
    <property type="molecule type" value="Genomic_DNA"/>
</dbReference>
<dbReference type="Proteomes" id="UP000198661">
    <property type="component" value="Unassembled WGS sequence"/>
</dbReference>
<accession>A0A1I2R9A5</accession>
<sequence length="84" mass="9605">MAHLCPVCGFDGLEEPPYDAMGNPSHEICSCCGFEFGFDDQSQGDSFSDYRKKWLAEGANWFDPARKPENWSLKEQLRRIGVER</sequence>
<reference evidence="1 2" key="1">
    <citation type="submission" date="2016-10" db="EMBL/GenBank/DDBJ databases">
        <authorList>
            <person name="de Groot N.N."/>
        </authorList>
    </citation>
    <scope>NUCLEOTIDE SEQUENCE [LARGE SCALE GENOMIC DNA]</scope>
    <source>
        <strain evidence="1 2">DSM 44945</strain>
    </source>
</reference>
<dbReference type="STRING" id="201973.SAMN04488025_12913"/>
<organism evidence="1 2">
    <name type="scientific">Planifilum fulgidum</name>
    <dbReference type="NCBI Taxonomy" id="201973"/>
    <lineage>
        <taxon>Bacteria</taxon>
        <taxon>Bacillati</taxon>
        <taxon>Bacillota</taxon>
        <taxon>Bacilli</taxon>
        <taxon>Bacillales</taxon>
        <taxon>Thermoactinomycetaceae</taxon>
        <taxon>Planifilum</taxon>
    </lineage>
</organism>
<gene>
    <name evidence="1" type="ORF">SAMN04488025_12913</name>
</gene>
<proteinExistence type="predicted"/>
<evidence type="ECO:0000313" key="1">
    <source>
        <dbReference type="EMBL" id="SFG37050.1"/>
    </source>
</evidence>
<dbReference type="AlphaFoldDB" id="A0A1I2R9A5"/>